<dbReference type="PANTHER" id="PTHR13457">
    <property type="entry name" value="BAP28"/>
    <property type="match status" value="1"/>
</dbReference>
<sequence length="1785" mass="200917">MVSDLASQLARISANNTVVLDRKKQKAIHSKSLIFDPKQAAGQDYETIFSFSSDGLSELELIDPRFSAFRSNIFSETSITVDRNTQTAEQNTLLDKAIEEFFLLVAPRLNLKPAITALEWLVRRFHVHIHNAQSLILAALPYYALPVFLRILDTISTPLPPVFNFLMHSKKTVKNPSRTLLVRALAADPELQKLVCSYIVNSIKRDREYQLQLAFWSSTSIWTMTLMKDKRVEDEDIIDRYISFISEVIPLTKHSEAQIAAYMILSVLASITHLSSEVLNAAIKSVVFNWSPDASKSGLACVTQLAKSLDDDTVFEKSTWESLNSESILNEFVHLGQSYNISSFTTLYLLSIFKYQNWKLLSKVSYIITKCHITEDQLNTVVETAISSLKNSEVPAEYIFSFRRFVEFLLENEQSEKALKTALESLDLSLEALELLVQSSLVSRLLPHSYDQDIELEDIEKSVASSSSVESQITALSESSVHSYLDSENNDEFEIRGSIFSSALDRIQTVDNLKSLLKLKPSQVPSFLARIWTGVYASVARGYALMLMQSFIFSEPAFDYQGIIPFTLIALVDDSERVRKNAIAVLKAIVKAYETLPKDFTVWGLEDIFGSGEKSSEVKWCSIDNVESFLKNHILNYAEEIQLSTTKVLSSLSDLFNSDAKAQRAITNEVFAAIASHSVYCKIPNPKTALLRLINVSQKTKSKFLGPLLSTWFKERDSYQKICTETQSSFDDLENEIFNILSSGEQNVGITFLEEAIKSGVPSVAEKVTKKIIQLWSEFKPKTQLQLLKLLIEHTLDDDCFFDSSDIFNAIQVSAQTFETILSECTLESSSHANTQASVPKRRRHSSGAAKQLLRTGEIAQVAERHLKKTTLVLEIMEKSKPVANVHLLSQLFTILSEILTLGADSNLPVDYTEQVLANCMIYLVNSLKTQPNIRLDSNSMRFDILVSCIRNSNSKQVQNRFLLLVANMAPMASDTVLHSVMPIFTFMGANTIRQDDEFSAYVIQQTITQVIPALLGNTTQNKDEEIDFQFLSFVIAFSHIPRHRRIRLYSTLVKTLGSNTLHRLLYLLGEKYHEAKTKRKNSEAKALVQFADAFIRGFSVVDQGVMIHSYLEFLNLIPLVEPTAKERNEKATPFLRRQIFRTVVELRTPGLLALKSHLLEFLSLIISNEQVSTENFDPLRISIGRLFADKSALEDQEQLKKSSVESIFLILKSLPEVQGLKLNADITRPVTKAYYTLLDSILELLPIDVFVQTFREILLNSSDNKIKINSLALVRSKFEIEAYINDDANAAARDAFTSILELIKSSDNDEIIQMSFDALDRIVSKYWEQFDPKELLEVVSIAVGPKGIKRAQVDNLVSAVGAISSVISAVGARSIGFFNKIIPVLFERFENSVAPNTTVSANDSRMIQISTFALTANLVQRLPSFMTTSLSKVLKLVFISTIDVDTRLRLLETLSNHIDPKKLLNAYIESWTYAVNSSWDAINLFLVSIDIIVSSVERKVVSSIAGGLIEFLLSSFEARTLGDKYDANTYNRIEMSLIKTGLQIVMKLNDKTFRPLFVRMVRWAIDGEGSSPSFDPVQRKVIFFKFSGRMFGSLKSIVTSYYGYVVDATCDILDDYLNAENRTALVNNKASNVLRTTILHTLAVCFQYDREEFWQASARFDKISTSLLGQYATIEPNQGKALVKAVVALAETVSAQEQYKIINDGVVKHLKESCKVNEKIWAIRTLKALYSKLGEEWVPMLNPLVPIIAELLEDDEESVEQEVTKNLVPVVEEVLGESLDRYLS</sequence>
<evidence type="ECO:0000256" key="7">
    <source>
        <dbReference type="ARBA" id="ARBA00023274"/>
    </source>
</evidence>
<dbReference type="SUPFAM" id="SSF48371">
    <property type="entry name" value="ARM repeat"/>
    <property type="match status" value="2"/>
</dbReference>
<reference evidence="11 12" key="1">
    <citation type="submission" date="2019-09" db="EMBL/GenBank/DDBJ databases">
        <authorList>
            <person name="Brejova B."/>
        </authorList>
    </citation>
    <scope>NUCLEOTIDE SEQUENCE [LARGE SCALE GENOMIC DNA]</scope>
</reference>
<dbReference type="Pfam" id="PF23243">
    <property type="entry name" value="HEAT_HEATR1"/>
    <property type="match status" value="1"/>
</dbReference>
<dbReference type="PROSITE" id="PS50077">
    <property type="entry name" value="HEAT_REPEAT"/>
    <property type="match status" value="1"/>
</dbReference>
<evidence type="ECO:0000256" key="2">
    <source>
        <dbReference type="ARBA" id="ARBA00010559"/>
    </source>
</evidence>
<dbReference type="GO" id="GO:0045943">
    <property type="term" value="P:positive regulation of transcription by RNA polymerase I"/>
    <property type="evidence" value="ECO:0007669"/>
    <property type="project" value="TreeGrafter"/>
</dbReference>
<feature type="domain" description="BP28 C-terminal" evidence="10">
    <location>
        <begin position="1499"/>
        <end position="1654"/>
    </location>
</feature>
<dbReference type="InterPro" id="IPR012954">
    <property type="entry name" value="BP28_C_dom"/>
</dbReference>
<evidence type="ECO:0000256" key="5">
    <source>
        <dbReference type="ARBA" id="ARBA00022552"/>
    </source>
</evidence>
<dbReference type="Pfam" id="PF08146">
    <property type="entry name" value="BP28CT"/>
    <property type="match status" value="1"/>
</dbReference>
<organism evidence="11 12">
    <name type="scientific">Magnusiomyces paraingens</name>
    <dbReference type="NCBI Taxonomy" id="2606893"/>
    <lineage>
        <taxon>Eukaryota</taxon>
        <taxon>Fungi</taxon>
        <taxon>Dikarya</taxon>
        <taxon>Ascomycota</taxon>
        <taxon>Saccharomycotina</taxon>
        <taxon>Dipodascomycetes</taxon>
        <taxon>Dipodascales</taxon>
        <taxon>Dipodascaceae</taxon>
        <taxon>Magnusiomyces</taxon>
    </lineage>
</organism>
<evidence type="ECO:0000256" key="6">
    <source>
        <dbReference type="ARBA" id="ARBA00023242"/>
    </source>
</evidence>
<dbReference type="InterPro" id="IPR040191">
    <property type="entry name" value="UTP10"/>
</dbReference>
<keyword evidence="4 9" id="KW-0690">Ribosome biogenesis</keyword>
<dbReference type="Gene3D" id="1.25.10.10">
    <property type="entry name" value="Leucine-rich Repeat Variant"/>
    <property type="match status" value="1"/>
</dbReference>
<dbReference type="GO" id="GO:0030515">
    <property type="term" value="F:snoRNA binding"/>
    <property type="evidence" value="ECO:0007669"/>
    <property type="project" value="TreeGrafter"/>
</dbReference>
<dbReference type="PANTHER" id="PTHR13457:SF1">
    <property type="entry name" value="HEAT REPEAT-CONTAINING PROTEIN 1"/>
    <property type="match status" value="1"/>
</dbReference>
<gene>
    <name evidence="11" type="ORF">SAPINGB_P005967</name>
</gene>
<evidence type="ECO:0000256" key="9">
    <source>
        <dbReference type="RuleBase" id="RU367065"/>
    </source>
</evidence>
<comment type="subcellular location">
    <subcellularLocation>
        <location evidence="1 9">Nucleus</location>
        <location evidence="1 9">Nucleolus</location>
    </subcellularLocation>
</comment>
<dbReference type="InterPro" id="IPR016024">
    <property type="entry name" value="ARM-type_fold"/>
</dbReference>
<dbReference type="RefSeq" id="XP_031856572.1">
    <property type="nucleotide sequence ID" value="XM_032000681.1"/>
</dbReference>
<dbReference type="GO" id="GO:0034455">
    <property type="term" value="C:t-UTP complex"/>
    <property type="evidence" value="ECO:0007669"/>
    <property type="project" value="TreeGrafter"/>
</dbReference>
<dbReference type="GO" id="GO:0032040">
    <property type="term" value="C:small-subunit processome"/>
    <property type="evidence" value="ECO:0007669"/>
    <property type="project" value="TreeGrafter"/>
</dbReference>
<dbReference type="Pfam" id="PF12397">
    <property type="entry name" value="U3snoRNP10"/>
    <property type="match status" value="1"/>
</dbReference>
<comment type="similarity">
    <text evidence="2 9">Belongs to the HEATR1/UTP10 family.</text>
</comment>
<dbReference type="OrthoDB" id="31183at2759"/>
<keyword evidence="6 9" id="KW-0539">Nucleus</keyword>
<evidence type="ECO:0000256" key="8">
    <source>
        <dbReference type="PROSITE-ProRule" id="PRU00103"/>
    </source>
</evidence>
<accession>A0A5E8C4K0</accession>
<evidence type="ECO:0000259" key="10">
    <source>
        <dbReference type="SMART" id="SM01036"/>
    </source>
</evidence>
<comment type="function">
    <text evidence="9">Involved in nucleolar processing of pre-18S ribosomal RNA.</text>
</comment>
<dbReference type="GeneID" id="43584781"/>
<feature type="repeat" description="HEAT" evidence="8">
    <location>
        <begin position="1745"/>
        <end position="1783"/>
    </location>
</feature>
<keyword evidence="12" id="KW-1185">Reference proteome</keyword>
<name>A0A5E8C4K0_9ASCO</name>
<dbReference type="GO" id="GO:0030686">
    <property type="term" value="C:90S preribosome"/>
    <property type="evidence" value="ECO:0007669"/>
    <property type="project" value="TreeGrafter"/>
</dbReference>
<dbReference type="InterPro" id="IPR022125">
    <property type="entry name" value="U3snoRNP10_N"/>
</dbReference>
<evidence type="ECO:0000313" key="12">
    <source>
        <dbReference type="Proteomes" id="UP000398389"/>
    </source>
</evidence>
<dbReference type="Proteomes" id="UP000398389">
    <property type="component" value="Unassembled WGS sequence"/>
</dbReference>
<keyword evidence="5 9" id="KW-0698">rRNA processing</keyword>
<dbReference type="InterPro" id="IPR011989">
    <property type="entry name" value="ARM-like"/>
</dbReference>
<proteinExistence type="inferred from homology"/>
<dbReference type="SMART" id="SM01036">
    <property type="entry name" value="BP28CT"/>
    <property type="match status" value="1"/>
</dbReference>
<dbReference type="InterPro" id="IPR021133">
    <property type="entry name" value="HEAT_type_2"/>
</dbReference>
<keyword evidence="7 9" id="KW-0687">Ribonucleoprotein</keyword>
<evidence type="ECO:0000313" key="11">
    <source>
        <dbReference type="EMBL" id="VVT57960.1"/>
    </source>
</evidence>
<dbReference type="GO" id="GO:0000462">
    <property type="term" value="P:maturation of SSU-rRNA from tricistronic rRNA transcript (SSU-rRNA, 5.8S rRNA, LSU-rRNA)"/>
    <property type="evidence" value="ECO:0007669"/>
    <property type="project" value="TreeGrafter"/>
</dbReference>
<evidence type="ECO:0000256" key="3">
    <source>
        <dbReference type="ARBA" id="ARBA00015399"/>
    </source>
</evidence>
<dbReference type="InterPro" id="IPR056473">
    <property type="entry name" value="HEAT_Utp10/HEAT1"/>
</dbReference>
<protein>
    <recommendedName>
        <fullName evidence="3 9">U3 small nucleolar RNA-associated protein 10</fullName>
    </recommendedName>
</protein>
<evidence type="ECO:0000256" key="1">
    <source>
        <dbReference type="ARBA" id="ARBA00004604"/>
    </source>
</evidence>
<evidence type="ECO:0000256" key="4">
    <source>
        <dbReference type="ARBA" id="ARBA00022517"/>
    </source>
</evidence>
<dbReference type="EMBL" id="CABVLU010000005">
    <property type="protein sequence ID" value="VVT57960.1"/>
    <property type="molecule type" value="Genomic_DNA"/>
</dbReference>
<comment type="subunit">
    <text evidence="9">Component of the ribosomal small subunit (SSU) processome.</text>
</comment>